<feature type="compositionally biased region" description="Basic and acidic residues" evidence="1">
    <location>
        <begin position="78"/>
        <end position="88"/>
    </location>
</feature>
<gene>
    <name evidence="2" type="ORF">B296_00023187</name>
</gene>
<feature type="non-terminal residue" evidence="2">
    <location>
        <position position="98"/>
    </location>
</feature>
<comment type="caution">
    <text evidence="2">The sequence shown here is derived from an EMBL/GenBank/DDBJ whole genome shotgun (WGS) entry which is preliminary data.</text>
</comment>
<dbReference type="AlphaFoldDB" id="A0A427AWZ2"/>
<feature type="region of interest" description="Disordered" evidence="1">
    <location>
        <begin position="78"/>
        <end position="98"/>
    </location>
</feature>
<sequence>MSRLALRMRGRQTEGEGRSKRVPRTRRSAALVSATKQRGGRERRRRRLWQMVERVGEESTSDMHPREERDCVRTWGACKREGREGGREGRKKGRRRRL</sequence>
<proteinExistence type="predicted"/>
<feature type="region of interest" description="Disordered" evidence="1">
    <location>
        <begin position="1"/>
        <end position="44"/>
    </location>
</feature>
<feature type="compositionally biased region" description="Basic residues" evidence="1">
    <location>
        <begin position="1"/>
        <end position="10"/>
    </location>
</feature>
<name>A0A427AWZ2_ENSVE</name>
<dbReference type="EMBL" id="AMZH03001076">
    <property type="protein sequence ID" value="RRT80725.1"/>
    <property type="molecule type" value="Genomic_DNA"/>
</dbReference>
<evidence type="ECO:0000256" key="1">
    <source>
        <dbReference type="SAM" id="MobiDB-lite"/>
    </source>
</evidence>
<evidence type="ECO:0000313" key="3">
    <source>
        <dbReference type="Proteomes" id="UP000287651"/>
    </source>
</evidence>
<protein>
    <submittedName>
        <fullName evidence="2">Uncharacterized protein</fullName>
    </submittedName>
</protein>
<accession>A0A427AWZ2</accession>
<reference evidence="2 3" key="1">
    <citation type="journal article" date="2014" name="Agronomy (Basel)">
        <title>A Draft Genome Sequence for Ensete ventricosum, the Drought-Tolerant Tree Against Hunger.</title>
        <authorList>
            <person name="Harrison J."/>
            <person name="Moore K.A."/>
            <person name="Paszkiewicz K."/>
            <person name="Jones T."/>
            <person name="Grant M."/>
            <person name="Ambacheew D."/>
            <person name="Muzemil S."/>
            <person name="Studholme D.J."/>
        </authorList>
    </citation>
    <scope>NUCLEOTIDE SEQUENCE [LARGE SCALE GENOMIC DNA]</scope>
</reference>
<feature type="compositionally biased region" description="Basic residues" evidence="1">
    <location>
        <begin position="89"/>
        <end position="98"/>
    </location>
</feature>
<organism evidence="2 3">
    <name type="scientific">Ensete ventricosum</name>
    <name type="common">Abyssinian banana</name>
    <name type="synonym">Musa ensete</name>
    <dbReference type="NCBI Taxonomy" id="4639"/>
    <lineage>
        <taxon>Eukaryota</taxon>
        <taxon>Viridiplantae</taxon>
        <taxon>Streptophyta</taxon>
        <taxon>Embryophyta</taxon>
        <taxon>Tracheophyta</taxon>
        <taxon>Spermatophyta</taxon>
        <taxon>Magnoliopsida</taxon>
        <taxon>Liliopsida</taxon>
        <taxon>Zingiberales</taxon>
        <taxon>Musaceae</taxon>
        <taxon>Ensete</taxon>
    </lineage>
</organism>
<evidence type="ECO:0000313" key="2">
    <source>
        <dbReference type="EMBL" id="RRT80725.1"/>
    </source>
</evidence>
<dbReference type="Proteomes" id="UP000287651">
    <property type="component" value="Unassembled WGS sequence"/>
</dbReference>